<gene>
    <name evidence="1" type="ORF">GCM10017643_33370</name>
</gene>
<evidence type="ECO:0000313" key="2">
    <source>
        <dbReference type="Proteomes" id="UP001143370"/>
    </source>
</evidence>
<dbReference type="AlphaFoldDB" id="A0A9W6JCA4"/>
<evidence type="ECO:0000313" key="1">
    <source>
        <dbReference type="EMBL" id="GLK73220.1"/>
    </source>
</evidence>
<keyword evidence="2" id="KW-1185">Reference proteome</keyword>
<protein>
    <submittedName>
        <fullName evidence="1">Uncharacterized protein</fullName>
    </submittedName>
</protein>
<comment type="caution">
    <text evidence="1">The sequence shown here is derived from an EMBL/GenBank/DDBJ whole genome shotgun (WGS) entry which is preliminary data.</text>
</comment>
<accession>A0A9W6JCA4</accession>
<proteinExistence type="predicted"/>
<dbReference type="EMBL" id="BSFJ01000023">
    <property type="protein sequence ID" value="GLK73220.1"/>
    <property type="molecule type" value="Genomic_DNA"/>
</dbReference>
<reference evidence="1" key="2">
    <citation type="submission" date="2023-01" db="EMBL/GenBank/DDBJ databases">
        <authorList>
            <person name="Sun Q."/>
            <person name="Evtushenko L."/>
        </authorList>
    </citation>
    <scope>NUCLEOTIDE SEQUENCE</scope>
    <source>
        <strain evidence="1">VKM B-2484</strain>
    </source>
</reference>
<reference evidence="1" key="1">
    <citation type="journal article" date="2014" name="Int. J. Syst. Evol. Microbiol.">
        <title>Complete genome sequence of Corynebacterium casei LMG S-19264T (=DSM 44701T), isolated from a smear-ripened cheese.</title>
        <authorList>
            <consortium name="US DOE Joint Genome Institute (JGI-PGF)"/>
            <person name="Walter F."/>
            <person name="Albersmeier A."/>
            <person name="Kalinowski J."/>
            <person name="Ruckert C."/>
        </authorList>
    </citation>
    <scope>NUCLEOTIDE SEQUENCE</scope>
    <source>
        <strain evidence="1">VKM B-2484</strain>
    </source>
</reference>
<dbReference type="Proteomes" id="UP001143370">
    <property type="component" value="Unassembled WGS sequence"/>
</dbReference>
<organism evidence="1 2">
    <name type="scientific">Ancylobacter dichloromethanicus</name>
    <dbReference type="NCBI Taxonomy" id="518825"/>
    <lineage>
        <taxon>Bacteria</taxon>
        <taxon>Pseudomonadati</taxon>
        <taxon>Pseudomonadota</taxon>
        <taxon>Alphaproteobacteria</taxon>
        <taxon>Hyphomicrobiales</taxon>
        <taxon>Xanthobacteraceae</taxon>
        <taxon>Ancylobacter</taxon>
    </lineage>
</organism>
<sequence>MPKWQAYEMRLMAERHVSDGMIPGEGDRERLTNMLGRPLHAYRDLAATFAV</sequence>
<name>A0A9W6JCA4_9HYPH</name>